<dbReference type="Proteomes" id="UP000199758">
    <property type="component" value="Unassembled WGS sequence"/>
</dbReference>
<evidence type="ECO:0000259" key="5">
    <source>
        <dbReference type="Pfam" id="PF14718"/>
    </source>
</evidence>
<evidence type="ECO:0000256" key="3">
    <source>
        <dbReference type="SAM" id="SignalP"/>
    </source>
</evidence>
<feature type="chain" id="PRO_5013223133" evidence="3">
    <location>
        <begin position="36"/>
        <end position="684"/>
    </location>
</feature>
<evidence type="ECO:0000256" key="1">
    <source>
        <dbReference type="ARBA" id="ARBA00007734"/>
    </source>
</evidence>
<comment type="similarity">
    <text evidence="1">Belongs to the transglycosylase Slt family.</text>
</comment>
<feature type="signal peptide" evidence="3">
    <location>
        <begin position="1"/>
        <end position="35"/>
    </location>
</feature>
<name>A0A1M5LH18_9GAMM</name>
<dbReference type="Gene3D" id="1.10.530.10">
    <property type="match status" value="1"/>
</dbReference>
<keyword evidence="2 3" id="KW-0732">Signal</keyword>
<dbReference type="PROSITE" id="PS00922">
    <property type="entry name" value="TRANSGLYCOSYLASE"/>
    <property type="match status" value="1"/>
</dbReference>
<dbReference type="Pfam" id="PF01464">
    <property type="entry name" value="SLT"/>
    <property type="match status" value="1"/>
</dbReference>
<dbReference type="InterPro" id="IPR000189">
    <property type="entry name" value="Transglyc_AS"/>
</dbReference>
<dbReference type="STRING" id="490188.SAMN04488068_0895"/>
<organism evidence="6 7">
    <name type="scientific">Hydrocarboniphaga daqingensis</name>
    <dbReference type="NCBI Taxonomy" id="490188"/>
    <lineage>
        <taxon>Bacteria</taxon>
        <taxon>Pseudomonadati</taxon>
        <taxon>Pseudomonadota</taxon>
        <taxon>Gammaproteobacteria</taxon>
        <taxon>Nevskiales</taxon>
        <taxon>Nevskiaceae</taxon>
        <taxon>Hydrocarboniphaga</taxon>
    </lineage>
</organism>
<dbReference type="GO" id="GO:0000270">
    <property type="term" value="P:peptidoglycan metabolic process"/>
    <property type="evidence" value="ECO:0007669"/>
    <property type="project" value="InterPro"/>
</dbReference>
<dbReference type="GO" id="GO:0042597">
    <property type="term" value="C:periplasmic space"/>
    <property type="evidence" value="ECO:0007669"/>
    <property type="project" value="InterPro"/>
</dbReference>
<keyword evidence="7" id="KW-1185">Reference proteome</keyword>
<dbReference type="GO" id="GO:0016020">
    <property type="term" value="C:membrane"/>
    <property type="evidence" value="ECO:0007669"/>
    <property type="project" value="InterPro"/>
</dbReference>
<dbReference type="Gene3D" id="1.10.1240.20">
    <property type="entry name" value="Lytic transglycosylase, superhelical linker domain"/>
    <property type="match status" value="1"/>
</dbReference>
<evidence type="ECO:0000256" key="2">
    <source>
        <dbReference type="ARBA" id="ARBA00022729"/>
    </source>
</evidence>
<dbReference type="SUPFAM" id="SSF53955">
    <property type="entry name" value="Lysozyme-like"/>
    <property type="match status" value="1"/>
</dbReference>
<dbReference type="AlphaFoldDB" id="A0A1M5LH18"/>
<dbReference type="InterPro" id="IPR008258">
    <property type="entry name" value="Transglycosylase_SLT_dom_1"/>
</dbReference>
<feature type="domain" description="Transglycosylase SLT" evidence="4">
    <location>
        <begin position="517"/>
        <end position="630"/>
    </location>
</feature>
<evidence type="ECO:0000259" key="4">
    <source>
        <dbReference type="Pfam" id="PF01464"/>
    </source>
</evidence>
<feature type="domain" description="Lytic transglycosylase superhelical linker" evidence="5">
    <location>
        <begin position="437"/>
        <end position="502"/>
    </location>
</feature>
<gene>
    <name evidence="6" type="ORF">SAMN04488068_0895</name>
</gene>
<dbReference type="InterPro" id="IPR008939">
    <property type="entry name" value="Lytic_TGlycosylase_superhlx_U"/>
</dbReference>
<dbReference type="Gene3D" id="1.25.20.10">
    <property type="entry name" value="Bacterial muramidases"/>
    <property type="match status" value="1"/>
</dbReference>
<dbReference type="PANTHER" id="PTHR37423:SF5">
    <property type="entry name" value="SOLUBLE LYTIC MUREIN TRANSGLYCOSYLASE"/>
    <property type="match status" value="1"/>
</dbReference>
<dbReference type="PANTHER" id="PTHR37423">
    <property type="entry name" value="SOLUBLE LYTIC MUREIN TRANSGLYCOSYLASE-RELATED"/>
    <property type="match status" value="1"/>
</dbReference>
<proteinExistence type="inferred from homology"/>
<dbReference type="SUPFAM" id="SSF48435">
    <property type="entry name" value="Bacterial muramidases"/>
    <property type="match status" value="1"/>
</dbReference>
<dbReference type="InterPro" id="IPR012289">
    <property type="entry name" value="Lytic_TGlycosylase_superhlx_L"/>
</dbReference>
<evidence type="ECO:0000313" key="7">
    <source>
        <dbReference type="Proteomes" id="UP000199758"/>
    </source>
</evidence>
<dbReference type="GO" id="GO:0004553">
    <property type="term" value="F:hydrolase activity, hydrolyzing O-glycosyl compounds"/>
    <property type="evidence" value="ECO:0007669"/>
    <property type="project" value="InterPro"/>
</dbReference>
<protein>
    <submittedName>
        <fullName evidence="6">Soluble lytic murein transglycosylase</fullName>
    </submittedName>
</protein>
<dbReference type="GO" id="GO:0008933">
    <property type="term" value="F:peptidoglycan lytic transglycosylase activity"/>
    <property type="evidence" value="ECO:0007669"/>
    <property type="project" value="InterPro"/>
</dbReference>
<accession>A0A1M5LH18</accession>
<dbReference type="InterPro" id="IPR037061">
    <property type="entry name" value="Lytic_TGlycoase_superhlx_L_sf"/>
</dbReference>
<dbReference type="CDD" id="cd13401">
    <property type="entry name" value="Slt70-like"/>
    <property type="match status" value="1"/>
</dbReference>
<dbReference type="InterPro" id="IPR023346">
    <property type="entry name" value="Lysozyme-like_dom_sf"/>
</dbReference>
<sequence length="684" mass="75016">MRPMNTKRVHPKLSPIARVLGLSLGWLLASMPALAQDDRDAAVRAEFMQQIDALDAMPSPQAGSATGVASEALRQYVLYPYLEAQRLRAPLRFGLPADDAAIAALLLRDGDAPSARDLRRDWLRDLARRRSSALFLQHYSEPRADAGLRCERLNALFATQAAGTPDEPLRKAVLDVWMTGAQLPDACVAAFDQARTRGWLTPTLNQQRARLALEAGNADLAEFLLRSVPADAAPTLRAWAALLRNPERELDALTAAGPAALAAQAPEALAAVISKLGRRDPAGTATRLDRLVAACGTPCPLASPATPGELRREVALGAAWSRLPITVAAFKQVDEAVVDERAHEWRVRAALWAGDWTLAQRWLAAMPPALAEQPRWRYWRARAEARQDAGNALSRSLYQALAAENGFYSVLAAHQLGQPYAPTPIAAARDATLQQQLASRPGMQRARELWRAGRNAWSSLEWGEELKSLSRDELIQAARLAQTWGAQAQTVTAASKAQVFDDFELLYPRPFERDVDAAARLSGVPSNWIYAVMRQESLYDPRARSRADALGLLQMLLGTARDTARRQQQPLPGADDLFDPSINTRLGALHLRELLQRYDQRFVLVLGAYNAGPKPVARWQPSAAALDADVWIENVPYNETRSYIQRVIWHSVVFGWRGDGQPQRAGALLKPITPAAVASGADAR</sequence>
<evidence type="ECO:0000313" key="6">
    <source>
        <dbReference type="EMBL" id="SHG64298.1"/>
    </source>
</evidence>
<reference evidence="6 7" key="1">
    <citation type="submission" date="2016-11" db="EMBL/GenBank/DDBJ databases">
        <authorList>
            <person name="Jaros S."/>
            <person name="Januszkiewicz K."/>
            <person name="Wedrychowicz H."/>
        </authorList>
    </citation>
    <scope>NUCLEOTIDE SEQUENCE [LARGE SCALE GENOMIC DNA]</scope>
    <source>
        <strain evidence="6 7">CGMCC 1.7049</strain>
    </source>
</reference>
<dbReference type="EMBL" id="FQWZ01000002">
    <property type="protein sequence ID" value="SHG64298.1"/>
    <property type="molecule type" value="Genomic_DNA"/>
</dbReference>
<dbReference type="Pfam" id="PF14718">
    <property type="entry name" value="SLT_L"/>
    <property type="match status" value="1"/>
</dbReference>